<proteinExistence type="predicted"/>
<protein>
    <submittedName>
        <fullName evidence="1">Uncharacterized protein</fullName>
    </submittedName>
</protein>
<reference evidence="2" key="1">
    <citation type="submission" date="2018-07" db="EMBL/GenBank/DDBJ databases">
        <authorList>
            <person name="Peiro R."/>
            <person name="Begona"/>
            <person name="Cbmso G."/>
            <person name="Lopez M."/>
            <person name="Gonzalez S."/>
        </authorList>
    </citation>
    <scope>NUCLEOTIDE SEQUENCE [LARGE SCALE GENOMIC DNA]</scope>
</reference>
<evidence type="ECO:0000313" key="1">
    <source>
        <dbReference type="EMBL" id="SSC68060.1"/>
    </source>
</evidence>
<name>A0A376AK55_9HYPH</name>
<evidence type="ECO:0000313" key="2">
    <source>
        <dbReference type="Proteomes" id="UP000254764"/>
    </source>
</evidence>
<sequence length="38" mass="4216">MRNRICRLHRIVLPGCPARVSAGFERPALSPMGRSRGP</sequence>
<keyword evidence="2" id="KW-1185">Reference proteome</keyword>
<dbReference type="AlphaFoldDB" id="A0A376AK55"/>
<accession>A0A376AK55</accession>
<dbReference type="EMBL" id="UEYP01000006">
    <property type="protein sequence ID" value="SSC68060.1"/>
    <property type="molecule type" value="Genomic_DNA"/>
</dbReference>
<dbReference type="Proteomes" id="UP000254764">
    <property type="component" value="Unassembled WGS sequence"/>
</dbReference>
<gene>
    <name evidence="1" type="ORF">RHIZ70_3768</name>
</gene>
<organism evidence="1 2">
    <name type="scientific">Ciceribacter selenitireducens ATCC BAA-1503</name>
    <dbReference type="NCBI Taxonomy" id="1336235"/>
    <lineage>
        <taxon>Bacteria</taxon>
        <taxon>Pseudomonadati</taxon>
        <taxon>Pseudomonadota</taxon>
        <taxon>Alphaproteobacteria</taxon>
        <taxon>Hyphomicrobiales</taxon>
        <taxon>Rhizobiaceae</taxon>
        <taxon>Ciceribacter</taxon>
    </lineage>
</organism>